<feature type="domain" description="O-acyltransferase WSD1-like N-terminal" evidence="6">
    <location>
        <begin position="255"/>
        <end position="410"/>
    </location>
</feature>
<name>A0A5N0V1R8_9PSEU</name>
<evidence type="ECO:0000256" key="2">
    <source>
        <dbReference type="ARBA" id="ARBA00022692"/>
    </source>
</evidence>
<accession>A0A5N0V1R8</accession>
<feature type="transmembrane region" description="Helical" evidence="5">
    <location>
        <begin position="124"/>
        <end position="142"/>
    </location>
</feature>
<feature type="domain" description="O-acyltransferase WSD1 C-terminal" evidence="7">
    <location>
        <begin position="520"/>
        <end position="663"/>
    </location>
</feature>
<dbReference type="InterPro" id="IPR009721">
    <property type="entry name" value="O-acyltransferase_WSD1_C"/>
</dbReference>
<evidence type="ECO:0000313" key="10">
    <source>
        <dbReference type="Proteomes" id="UP000319769"/>
    </source>
</evidence>
<dbReference type="SUPFAM" id="SSF52777">
    <property type="entry name" value="CoA-dependent acyltransferases"/>
    <property type="match status" value="1"/>
</dbReference>
<dbReference type="Pfam" id="PF03007">
    <property type="entry name" value="WS_DGAT_cat"/>
    <property type="match status" value="1"/>
</dbReference>
<keyword evidence="3 5" id="KW-1133">Transmembrane helix</keyword>
<dbReference type="AlphaFoldDB" id="A0A5N0V1R8"/>
<organism evidence="9 10">
    <name type="scientific">Amycolatopsis acidicola</name>
    <dbReference type="NCBI Taxonomy" id="2596893"/>
    <lineage>
        <taxon>Bacteria</taxon>
        <taxon>Bacillati</taxon>
        <taxon>Actinomycetota</taxon>
        <taxon>Actinomycetes</taxon>
        <taxon>Pseudonocardiales</taxon>
        <taxon>Pseudonocardiaceae</taxon>
        <taxon>Amycolatopsis</taxon>
    </lineage>
</organism>
<evidence type="ECO:0000256" key="5">
    <source>
        <dbReference type="SAM" id="Phobius"/>
    </source>
</evidence>
<evidence type="ECO:0000259" key="7">
    <source>
        <dbReference type="Pfam" id="PF06974"/>
    </source>
</evidence>
<feature type="transmembrane region" description="Helical" evidence="5">
    <location>
        <begin position="26"/>
        <end position="43"/>
    </location>
</feature>
<sequence>MLTVGTSTNTPLTVADRTGARGRPRWWAELLGGLALFGVYLLIEARPLPSREARAISSGEGILGFERALRLDFERPMNVWLAGQGWLRTLANYEYAFTYIVSALVLLCWVYVRHPGQYRRVRNSFALVNLLALLVFWLLPVAPPRMLPGAGFVDTVRLGHTWGSWGSPMVDNANQLAAMPSLHVGWALWVSVVLARLARGRTVQLVSAVHVLVTLLVILATGNHYWLDAAGAVLVVAVGVMIADVARRSAPRIPASDAFFLHVETPSAPQHVGGLIMLDTSRAAGPPTFELARDTIKCNLPDLPGFRQRLAPPTKWRPLRWVEHPDLDWEWHVPVFDLTRPDGSPGGMGALHELVGKLAGTPLPRDRPLWRYCVVTGVEEDTAAVVSLVHHSVADGIGTINMMLKLFDSPDMTEAIGEVKFPGRIQRVVGGAVGLAQLATDHRPEAALAANNTSERSFGTLKLDLDWLKELARRRGVRVTDLLISGSVAAMRRVAKGPLPSRLLVSVPLMAAVPRPGMAGNVTAAVMVEVPTGDMPEPERLEVIAKAGKRLRGGTRAIASRFVMHSVAALMPPWFHGWFSKFFYGGRIFNGIVSNMPGATWQVSFGDYPLRTAYPIIPLAPGTPFVVGVLGWYGVFSMSVVTDTGFIPDVGPFLAEFRKALAEFG</sequence>
<reference evidence="9" key="1">
    <citation type="submission" date="2019-09" db="EMBL/GenBank/DDBJ databases">
        <authorList>
            <person name="Teo W.F.A."/>
            <person name="Duangmal K."/>
        </authorList>
    </citation>
    <scope>NUCLEOTIDE SEQUENCE [LARGE SCALE GENOMIC DNA]</scope>
    <source>
        <strain evidence="9">K81G1</strain>
    </source>
</reference>
<dbReference type="Pfam" id="PF14378">
    <property type="entry name" value="PAP2_3"/>
    <property type="match status" value="1"/>
</dbReference>
<evidence type="ECO:0000256" key="4">
    <source>
        <dbReference type="ARBA" id="ARBA00023136"/>
    </source>
</evidence>
<dbReference type="InterPro" id="IPR004255">
    <property type="entry name" value="O-acyltransferase_WSD1_N"/>
</dbReference>
<evidence type="ECO:0000256" key="3">
    <source>
        <dbReference type="ARBA" id="ARBA00022989"/>
    </source>
</evidence>
<dbReference type="PANTHER" id="PTHR31310:SF7">
    <property type="entry name" value="PA-PHOSPHATASE RELATED-FAMILY PROTEIN DDB_G0268928"/>
    <property type="match status" value="1"/>
</dbReference>
<keyword evidence="2 5" id="KW-0812">Transmembrane</keyword>
<feature type="transmembrane region" description="Helical" evidence="5">
    <location>
        <begin position="176"/>
        <end position="195"/>
    </location>
</feature>
<dbReference type="InterPro" id="IPR026841">
    <property type="entry name" value="Aur1/Ipt1"/>
</dbReference>
<keyword evidence="10" id="KW-1185">Reference proteome</keyword>
<dbReference type="GO" id="GO:0004144">
    <property type="term" value="F:diacylglycerol O-acyltransferase activity"/>
    <property type="evidence" value="ECO:0007669"/>
    <property type="project" value="InterPro"/>
</dbReference>
<keyword evidence="4 5" id="KW-0472">Membrane</keyword>
<dbReference type="GO" id="GO:0045017">
    <property type="term" value="P:glycerolipid biosynthetic process"/>
    <property type="evidence" value="ECO:0007669"/>
    <property type="project" value="InterPro"/>
</dbReference>
<evidence type="ECO:0000313" key="9">
    <source>
        <dbReference type="EMBL" id="KAA9160379.1"/>
    </source>
</evidence>
<evidence type="ECO:0000259" key="8">
    <source>
        <dbReference type="Pfam" id="PF14378"/>
    </source>
</evidence>
<evidence type="ECO:0000256" key="1">
    <source>
        <dbReference type="ARBA" id="ARBA00004141"/>
    </source>
</evidence>
<dbReference type="RefSeq" id="WP_144756881.1">
    <property type="nucleotide sequence ID" value="NZ_VMNW02000022.1"/>
</dbReference>
<dbReference type="GO" id="GO:0016020">
    <property type="term" value="C:membrane"/>
    <property type="evidence" value="ECO:0007669"/>
    <property type="project" value="UniProtKB-SubCell"/>
</dbReference>
<dbReference type="Proteomes" id="UP000319769">
    <property type="component" value="Unassembled WGS sequence"/>
</dbReference>
<feature type="transmembrane region" description="Helical" evidence="5">
    <location>
        <begin position="226"/>
        <end position="246"/>
    </location>
</feature>
<feature type="transmembrane region" description="Helical" evidence="5">
    <location>
        <begin position="95"/>
        <end position="112"/>
    </location>
</feature>
<feature type="domain" description="Inositolphosphotransferase Aur1/Ipt1" evidence="8">
    <location>
        <begin position="62"/>
        <end position="241"/>
    </location>
</feature>
<proteinExistence type="predicted"/>
<protein>
    <submittedName>
        <fullName evidence="9">DUF1298 domain-containing protein</fullName>
    </submittedName>
</protein>
<dbReference type="OrthoDB" id="3212043at2"/>
<evidence type="ECO:0000259" key="6">
    <source>
        <dbReference type="Pfam" id="PF03007"/>
    </source>
</evidence>
<dbReference type="CDD" id="cd03386">
    <property type="entry name" value="PAP2_Aur1_like"/>
    <property type="match status" value="1"/>
</dbReference>
<comment type="caution">
    <text evidence="9">The sequence shown here is derived from an EMBL/GenBank/DDBJ whole genome shotgun (WGS) entry which is preliminary data.</text>
</comment>
<dbReference type="EMBL" id="VMNW02000022">
    <property type="protein sequence ID" value="KAA9160379.1"/>
    <property type="molecule type" value="Genomic_DNA"/>
</dbReference>
<gene>
    <name evidence="9" type="ORF">FPZ12_017565</name>
</gene>
<comment type="subcellular location">
    <subcellularLocation>
        <location evidence="1">Membrane</location>
        <topology evidence="1">Multi-pass membrane protein</topology>
    </subcellularLocation>
</comment>
<dbReference type="InterPro" id="IPR052185">
    <property type="entry name" value="IPC_Synthase-Related"/>
</dbReference>
<dbReference type="PANTHER" id="PTHR31310">
    <property type="match status" value="1"/>
</dbReference>
<feature type="transmembrane region" description="Helical" evidence="5">
    <location>
        <begin position="202"/>
        <end position="220"/>
    </location>
</feature>
<dbReference type="Pfam" id="PF06974">
    <property type="entry name" value="WS_DGAT_C"/>
    <property type="match status" value="1"/>
</dbReference>